<dbReference type="RefSeq" id="WP_089771687.1">
    <property type="nucleotide sequence ID" value="NZ_FNTX01000001.1"/>
</dbReference>
<name>A0A1H5DGX5_9MICO</name>
<dbReference type="CDD" id="cd16025">
    <property type="entry name" value="PAS_like"/>
    <property type="match status" value="1"/>
</dbReference>
<dbReference type="PANTHER" id="PTHR42693:SF53">
    <property type="entry name" value="ENDO-4-O-SULFATASE"/>
    <property type="match status" value="1"/>
</dbReference>
<dbReference type="InterPro" id="IPR000917">
    <property type="entry name" value="Sulfatase_N"/>
</dbReference>
<dbReference type="Gene3D" id="3.40.720.10">
    <property type="entry name" value="Alkaline Phosphatase, subunit A"/>
    <property type="match status" value="1"/>
</dbReference>
<keyword evidence="4" id="KW-0106">Calcium</keyword>
<dbReference type="OrthoDB" id="9777306at2"/>
<feature type="region of interest" description="Disordered" evidence="5">
    <location>
        <begin position="420"/>
        <end position="440"/>
    </location>
</feature>
<dbReference type="InterPro" id="IPR017850">
    <property type="entry name" value="Alkaline_phosphatase_core_sf"/>
</dbReference>
<dbReference type="SUPFAM" id="SSF53649">
    <property type="entry name" value="Alkaline phosphatase-like"/>
    <property type="match status" value="1"/>
</dbReference>
<evidence type="ECO:0000256" key="4">
    <source>
        <dbReference type="ARBA" id="ARBA00022837"/>
    </source>
</evidence>
<dbReference type="PANTHER" id="PTHR42693">
    <property type="entry name" value="ARYLSULFATASE FAMILY MEMBER"/>
    <property type="match status" value="1"/>
</dbReference>
<evidence type="ECO:0000256" key="3">
    <source>
        <dbReference type="ARBA" id="ARBA00022801"/>
    </source>
</evidence>
<dbReference type="Proteomes" id="UP000199220">
    <property type="component" value="Unassembled WGS sequence"/>
</dbReference>
<keyword evidence="2" id="KW-0479">Metal-binding</keyword>
<dbReference type="Pfam" id="PF00884">
    <property type="entry name" value="Sulfatase"/>
    <property type="match status" value="1"/>
</dbReference>
<accession>A0A1H5DGX5</accession>
<dbReference type="Gene3D" id="3.30.1120.10">
    <property type="match status" value="1"/>
</dbReference>
<evidence type="ECO:0000256" key="2">
    <source>
        <dbReference type="ARBA" id="ARBA00022723"/>
    </source>
</evidence>
<evidence type="ECO:0000313" key="8">
    <source>
        <dbReference type="Proteomes" id="UP000199220"/>
    </source>
</evidence>
<dbReference type="EMBL" id="FNTX01000001">
    <property type="protein sequence ID" value="SED78114.1"/>
    <property type="molecule type" value="Genomic_DNA"/>
</dbReference>
<evidence type="ECO:0000256" key="1">
    <source>
        <dbReference type="ARBA" id="ARBA00008779"/>
    </source>
</evidence>
<reference evidence="8" key="1">
    <citation type="submission" date="2016-10" db="EMBL/GenBank/DDBJ databases">
        <authorList>
            <person name="Varghese N."/>
            <person name="Submissions S."/>
        </authorList>
    </citation>
    <scope>NUCLEOTIDE SEQUENCE [LARGE SCALE GENOMIC DNA]</scope>
    <source>
        <strain evidence="8">DSM 21368</strain>
    </source>
</reference>
<dbReference type="GO" id="GO:0004065">
    <property type="term" value="F:arylsulfatase activity"/>
    <property type="evidence" value="ECO:0007669"/>
    <property type="project" value="TreeGrafter"/>
</dbReference>
<keyword evidence="8" id="KW-1185">Reference proteome</keyword>
<protein>
    <submittedName>
        <fullName evidence="7">Arylsulfatase</fullName>
    </submittedName>
</protein>
<dbReference type="InterPro" id="IPR024607">
    <property type="entry name" value="Sulfatase_CS"/>
</dbReference>
<keyword evidence="3" id="KW-0378">Hydrolase</keyword>
<sequence length="526" mass="58462">MLHADEGRSPDIVLIVADDLGFSDIGCYGGEIDTPVLDGLGRAGTRFSQFYCSPRCSPSRASLLTGLHPHQVGVGILTGDERPHGYPGDLDANCATLPERLRDAGYGTYLSGKWHLSAEVDSPQSSWPTRRGFERFFGTLHGAGSFYEPVSLMDGEDPVDVSALPDDFYYTDAIADRGATFVTEHVRERGDDPFFLYLAFTAPHWPLHADEDDIARYDGRYAEGWDQLRRRRSERLEEEGILDGHARLSERDSHVPSWHDAPDQEWQARRMQTYAAQVTRMDAAIGRVVEALDAQGRLENTLIVFLTDNGGCAEEVPVGQDTRFTRLPFVSATTRSGQEVRFGNSSEINPGPPDTFTSYGREWANLSNTPFREYKHWVHEGGIATPLIVHWPNGIDGHQLCRAPGQLVDLTTTLLDVAGAGRTPGSGSPQTEGRSLLPELRGSDTPPRVLFWEHEGNAGLRWGRWKAVRKHGQPWELYDLDEDRTELNNLASAEPRLLSLMSGVYEDRAARYGVIPRDQVLAGYEG</sequence>
<proteinExistence type="inferred from homology"/>
<comment type="similarity">
    <text evidence="1">Belongs to the sulfatase family.</text>
</comment>
<evidence type="ECO:0000256" key="5">
    <source>
        <dbReference type="SAM" id="MobiDB-lite"/>
    </source>
</evidence>
<organism evidence="7 8">
    <name type="scientific">Ruania alba</name>
    <dbReference type="NCBI Taxonomy" id="648782"/>
    <lineage>
        <taxon>Bacteria</taxon>
        <taxon>Bacillati</taxon>
        <taxon>Actinomycetota</taxon>
        <taxon>Actinomycetes</taxon>
        <taxon>Micrococcales</taxon>
        <taxon>Ruaniaceae</taxon>
        <taxon>Ruania</taxon>
    </lineage>
</organism>
<dbReference type="AlphaFoldDB" id="A0A1H5DGX5"/>
<gene>
    <name evidence="7" type="ORF">SAMN04488554_0677</name>
</gene>
<feature type="domain" description="Sulfatase N-terminal" evidence="6">
    <location>
        <begin position="10"/>
        <end position="420"/>
    </location>
</feature>
<dbReference type="InterPro" id="IPR050738">
    <property type="entry name" value="Sulfatase"/>
</dbReference>
<dbReference type="PROSITE" id="PS00149">
    <property type="entry name" value="SULFATASE_2"/>
    <property type="match status" value="1"/>
</dbReference>
<dbReference type="GO" id="GO:0046872">
    <property type="term" value="F:metal ion binding"/>
    <property type="evidence" value="ECO:0007669"/>
    <property type="project" value="UniProtKB-KW"/>
</dbReference>
<dbReference type="STRING" id="648782.SAMN04488554_0677"/>
<evidence type="ECO:0000259" key="6">
    <source>
        <dbReference type="Pfam" id="PF00884"/>
    </source>
</evidence>
<evidence type="ECO:0000313" key="7">
    <source>
        <dbReference type="EMBL" id="SED78114.1"/>
    </source>
</evidence>